<reference evidence="11" key="1">
    <citation type="submission" date="2017-09" db="EMBL/GenBank/DDBJ databases">
        <title>Depth-based differentiation of microbial function through sediment-hosted aquifers and enrichment of novel symbionts in the deep terrestrial subsurface.</title>
        <authorList>
            <person name="Probst A.J."/>
            <person name="Ladd B."/>
            <person name="Jarett J.K."/>
            <person name="Geller-Mcgrath D.E."/>
            <person name="Sieber C.M.K."/>
            <person name="Emerson J.B."/>
            <person name="Anantharaman K."/>
            <person name="Thomas B.C."/>
            <person name="Malmstrom R."/>
            <person name="Stieglmeier M."/>
            <person name="Klingl A."/>
            <person name="Woyke T."/>
            <person name="Ryan C.M."/>
            <person name="Banfield J.F."/>
        </authorList>
    </citation>
    <scope>NUCLEOTIDE SEQUENCE [LARGE SCALE GENOMIC DNA]</scope>
</reference>
<dbReference type="Proteomes" id="UP000229675">
    <property type="component" value="Unassembled WGS sequence"/>
</dbReference>
<evidence type="ECO:0000256" key="8">
    <source>
        <dbReference type="SAM" id="Phobius"/>
    </source>
</evidence>
<evidence type="ECO:0000256" key="2">
    <source>
        <dbReference type="ARBA" id="ARBA00022475"/>
    </source>
</evidence>
<feature type="transmembrane region" description="Helical" evidence="8">
    <location>
        <begin position="162"/>
        <end position="190"/>
    </location>
</feature>
<evidence type="ECO:0000256" key="4">
    <source>
        <dbReference type="ARBA" id="ARBA00022679"/>
    </source>
</evidence>
<evidence type="ECO:0000256" key="7">
    <source>
        <dbReference type="ARBA" id="ARBA00023136"/>
    </source>
</evidence>
<name>A0A2H0WXM9_9BACT</name>
<dbReference type="GO" id="GO:0016763">
    <property type="term" value="F:pentosyltransferase activity"/>
    <property type="evidence" value="ECO:0007669"/>
    <property type="project" value="TreeGrafter"/>
</dbReference>
<gene>
    <name evidence="10" type="ORF">COT59_00720</name>
</gene>
<evidence type="ECO:0000256" key="1">
    <source>
        <dbReference type="ARBA" id="ARBA00004651"/>
    </source>
</evidence>
<feature type="domain" description="Glycosyltransferase RgtA/B/C/D-like" evidence="9">
    <location>
        <begin position="59"/>
        <end position="219"/>
    </location>
</feature>
<dbReference type="EMBL" id="PEZD01000018">
    <property type="protein sequence ID" value="PIS17426.1"/>
    <property type="molecule type" value="Genomic_DNA"/>
</dbReference>
<evidence type="ECO:0000256" key="6">
    <source>
        <dbReference type="ARBA" id="ARBA00022989"/>
    </source>
</evidence>
<evidence type="ECO:0000313" key="11">
    <source>
        <dbReference type="Proteomes" id="UP000229675"/>
    </source>
</evidence>
<keyword evidence="3" id="KW-0328">Glycosyltransferase</keyword>
<keyword evidence="4" id="KW-0808">Transferase</keyword>
<comment type="subcellular location">
    <subcellularLocation>
        <location evidence="1">Cell membrane</location>
        <topology evidence="1">Multi-pass membrane protein</topology>
    </subcellularLocation>
</comment>
<feature type="transmembrane region" description="Helical" evidence="8">
    <location>
        <begin position="6"/>
        <end position="26"/>
    </location>
</feature>
<dbReference type="GO" id="GO:0009103">
    <property type="term" value="P:lipopolysaccharide biosynthetic process"/>
    <property type="evidence" value="ECO:0007669"/>
    <property type="project" value="UniProtKB-ARBA"/>
</dbReference>
<feature type="transmembrane region" description="Helical" evidence="8">
    <location>
        <begin position="81"/>
        <end position="99"/>
    </location>
</feature>
<evidence type="ECO:0000259" key="9">
    <source>
        <dbReference type="Pfam" id="PF13231"/>
    </source>
</evidence>
<accession>A0A2H0WXM9</accession>
<keyword evidence="7 8" id="KW-0472">Membrane</keyword>
<proteinExistence type="predicted"/>
<feature type="transmembrane region" description="Helical" evidence="8">
    <location>
        <begin position="132"/>
        <end position="150"/>
    </location>
</feature>
<keyword evidence="5 8" id="KW-0812">Transmembrane</keyword>
<feature type="transmembrane region" description="Helical" evidence="8">
    <location>
        <begin position="327"/>
        <end position="346"/>
    </location>
</feature>
<keyword evidence="2" id="KW-1003">Cell membrane</keyword>
<dbReference type="Pfam" id="PF13231">
    <property type="entry name" value="PMT_2"/>
    <property type="match status" value="1"/>
</dbReference>
<keyword evidence="6 8" id="KW-1133">Transmembrane helix</keyword>
<dbReference type="InterPro" id="IPR038731">
    <property type="entry name" value="RgtA/B/C-like"/>
</dbReference>
<dbReference type="PANTHER" id="PTHR33908:SF11">
    <property type="entry name" value="MEMBRANE PROTEIN"/>
    <property type="match status" value="1"/>
</dbReference>
<dbReference type="PANTHER" id="PTHR33908">
    <property type="entry name" value="MANNOSYLTRANSFERASE YKCB-RELATED"/>
    <property type="match status" value="1"/>
</dbReference>
<dbReference type="GO" id="GO:0005886">
    <property type="term" value="C:plasma membrane"/>
    <property type="evidence" value="ECO:0007669"/>
    <property type="project" value="UniProtKB-SubCell"/>
</dbReference>
<dbReference type="AlphaFoldDB" id="A0A2H0WXM9"/>
<evidence type="ECO:0000256" key="5">
    <source>
        <dbReference type="ARBA" id="ARBA00022692"/>
    </source>
</evidence>
<organism evidence="10 11">
    <name type="scientific">Candidatus Nealsonbacteria bacterium CG09_land_8_20_14_0_10_42_14</name>
    <dbReference type="NCBI Taxonomy" id="1974707"/>
    <lineage>
        <taxon>Bacteria</taxon>
        <taxon>Candidatus Nealsoniibacteriota</taxon>
    </lineage>
</organism>
<feature type="transmembrane region" description="Helical" evidence="8">
    <location>
        <begin position="105"/>
        <end position="125"/>
    </location>
</feature>
<evidence type="ECO:0000256" key="3">
    <source>
        <dbReference type="ARBA" id="ARBA00022676"/>
    </source>
</evidence>
<dbReference type="InterPro" id="IPR050297">
    <property type="entry name" value="LipidA_mod_glycosyltrf_83"/>
</dbReference>
<feature type="transmembrane region" description="Helical" evidence="8">
    <location>
        <begin position="297"/>
        <end position="315"/>
    </location>
</feature>
<feature type="transmembrane region" description="Helical" evidence="8">
    <location>
        <begin position="352"/>
        <end position="369"/>
    </location>
</feature>
<evidence type="ECO:0000313" key="10">
    <source>
        <dbReference type="EMBL" id="PIS17426.1"/>
    </source>
</evidence>
<comment type="caution">
    <text evidence="10">The sequence shown here is derived from an EMBL/GenBank/DDBJ whole genome shotgun (WGS) entry which is preliminary data.</text>
</comment>
<feature type="transmembrane region" description="Helical" evidence="8">
    <location>
        <begin position="202"/>
        <end position="221"/>
    </location>
</feature>
<sequence length="376" mass="43810">MKKDSINIVFIVVLTLIVAGLCLKFLPSFPVTSDTEEYDTVALNLVQGKGLTLDNEPTKEPLGYPLFLAGIYSLFGHNWQAVQIIQFILLAGMGMIFYLTTRKFFNFSLILALLSSLTFVLWPYFIFYPNLITTEILFIFFLLLSIYFLLSFLKEPSLKNSLILGVLLGIAALVRPVALLLPFWLVLFLLIFLKSARTKTYFFKLAVFLVVFTTVFSPWVIRNYIHYHELFPVYSHVIEKSYIDPDHVPTSQFLESEKLDLKTLALSRLRNIYLFWNPGADGLNAEVLREKFPIIDFLLYAYRVLFFMVLALAFWSLKAIRQKKKILFLWIIIFYFWALHTMLFPYPRYTMPVIPIIIILAWFSLRNIAYKIGEKT</sequence>
<protein>
    <recommendedName>
        <fullName evidence="9">Glycosyltransferase RgtA/B/C/D-like domain-containing protein</fullName>
    </recommendedName>
</protein>